<sequence length="117" mass="12823">MTPTPELRTRLRKLLNEVIPQGGSETDTRFLNADLDTLLIEAVNIYSAATAGWTMKAGMLQQELGQIEQYSVGEETYKVVNLTTAINAALKMAETYSRMAASGMGSMILRITPPEVL</sequence>
<evidence type="ECO:0000313" key="2">
    <source>
        <dbReference type="Proteomes" id="UP000280960"/>
    </source>
</evidence>
<keyword evidence="2" id="KW-1185">Reference proteome</keyword>
<name>A0A3G2R5X1_9FIRM</name>
<gene>
    <name evidence="1" type="ORF">D2962_09475</name>
</gene>
<dbReference type="Proteomes" id="UP000280960">
    <property type="component" value="Chromosome"/>
</dbReference>
<dbReference type="KEGG" id="bacg:D2962_09475"/>
<protein>
    <submittedName>
        <fullName evidence="1">Uncharacterized protein</fullName>
    </submittedName>
</protein>
<evidence type="ECO:0000313" key="1">
    <source>
        <dbReference type="EMBL" id="AYO30809.1"/>
    </source>
</evidence>
<dbReference type="EMBL" id="CP033169">
    <property type="protein sequence ID" value="AYO30809.1"/>
    <property type="molecule type" value="Genomic_DNA"/>
</dbReference>
<organism evidence="1 2">
    <name type="scientific">Biomaibacter acetigenes</name>
    <dbReference type="NCBI Taxonomy" id="2316383"/>
    <lineage>
        <taxon>Bacteria</taxon>
        <taxon>Bacillati</taxon>
        <taxon>Bacillota</taxon>
        <taxon>Clostridia</taxon>
        <taxon>Thermosediminibacterales</taxon>
        <taxon>Tepidanaerobacteraceae</taxon>
        <taxon>Biomaibacter</taxon>
    </lineage>
</organism>
<reference evidence="1 2" key="1">
    <citation type="submission" date="2018-10" db="EMBL/GenBank/DDBJ databases">
        <authorList>
            <person name="Zhang X."/>
        </authorList>
    </citation>
    <scope>NUCLEOTIDE SEQUENCE [LARGE SCALE GENOMIC DNA]</scope>
    <source>
        <strain evidence="1 2">SK-G1</strain>
    </source>
</reference>
<dbReference type="RefSeq" id="WP_122014827.1">
    <property type="nucleotide sequence ID" value="NZ_CP033169.1"/>
</dbReference>
<dbReference type="AlphaFoldDB" id="A0A3G2R5X1"/>
<accession>A0A3G2R5X1</accession>
<proteinExistence type="predicted"/>